<keyword evidence="9" id="KW-0539">Nucleus</keyword>
<feature type="compositionally biased region" description="Basic residues" evidence="11">
    <location>
        <begin position="1075"/>
        <end position="1089"/>
    </location>
</feature>
<feature type="domain" description="C2H2-type" evidence="12">
    <location>
        <begin position="625"/>
        <end position="652"/>
    </location>
</feature>
<feature type="domain" description="C2H2-type" evidence="12">
    <location>
        <begin position="558"/>
        <end position="585"/>
    </location>
</feature>
<feature type="compositionally biased region" description="Basic residues" evidence="11">
    <location>
        <begin position="716"/>
        <end position="727"/>
    </location>
</feature>
<dbReference type="PANTHER" id="PTHR24384">
    <property type="entry name" value="FINGER PUTATIVE TRANSCRIPTION FACTOR FAMILY-RELATED"/>
    <property type="match status" value="1"/>
</dbReference>
<evidence type="ECO:0000256" key="1">
    <source>
        <dbReference type="ARBA" id="ARBA00004123"/>
    </source>
</evidence>
<keyword evidence="6" id="KW-0805">Transcription regulation</keyword>
<gene>
    <name evidence="14" type="primary">LOC101863198</name>
</gene>
<dbReference type="SMART" id="SM00355">
    <property type="entry name" value="ZnF_C2H2"/>
    <property type="match status" value="26"/>
</dbReference>
<evidence type="ECO:0000256" key="10">
    <source>
        <dbReference type="PROSITE-ProRule" id="PRU00042"/>
    </source>
</evidence>
<dbReference type="Gene3D" id="3.30.160.60">
    <property type="entry name" value="Classic Zinc Finger"/>
    <property type="match status" value="18"/>
</dbReference>
<keyword evidence="7" id="KW-0238">DNA-binding</keyword>
<feature type="compositionally biased region" description="Polar residues" evidence="11">
    <location>
        <begin position="695"/>
        <end position="706"/>
    </location>
</feature>
<keyword evidence="4 10" id="KW-0863">Zinc-finger</keyword>
<evidence type="ECO:0000259" key="12">
    <source>
        <dbReference type="PROSITE" id="PS50157"/>
    </source>
</evidence>
<dbReference type="InterPro" id="IPR036236">
    <property type="entry name" value="Znf_C2H2_sf"/>
</dbReference>
<feature type="domain" description="C2H2-type" evidence="12">
    <location>
        <begin position="530"/>
        <end position="557"/>
    </location>
</feature>
<evidence type="ECO:0000256" key="9">
    <source>
        <dbReference type="ARBA" id="ARBA00023242"/>
    </source>
</evidence>
<sequence length="1343" mass="153146">MEMDISKEGNESDHASSRNFWPDFNSSHENENGFAGRLGIKSEREEDMEQMDVPFVGHSASDTNQDSMDASEAGFSIHATPHRPVTTASEDSSVQSEHSHQDAFVDVKKEVCENDDQQTAAENGEESRGSVFSTPQTSGDERNANQSTGDGSKLHSCDICGESFEKSSALKIHKTYHTTTRSFICEVCEMAFTRKIHLTDHMRTHTRERPFKCTECDKSYAVLSNLTKHRKSHENDKQFECRSCGAEFLTKEHLVKHQETHSKEREPVLNYKICAKNQQGKLKVAQAVEKQKQLIQEIISNSPAIQNKVTSIVENQSQIKRDENHSTVQPAQVELHGGRAPTPKSNKRRSHHPTVKRHICQICDRKFLYPCGLRKHVKTHDDDGTYECQYCSLVLTTRRQFLDHVVVHEKRSQSEGSLQVHSKAEQVILDAFAKGSSVLKEDKMYKCGLCNETFVLCEYLKNHMEMHEREIKCHRCKVCGDAFDFKFLLKKHKLTHAKNKPYSCDVCKVKFKQIRELRRHKLVHKGRRPFKCDICNAKFVRRTHLKDHKKEHTGGKPYRCGICQKLFSLANILKVHMQRHQSEKPYVCGLCDGKFHKTHELEGHVEESHSKKTEQNTPDETIKSYSCGVCQKTFPLESALERHRKTHVENKPYQCECGASFAKITLLVVHKLTHVEGVPHNADTHDTMKLAGKPSNESSRPGDSTPSAPPVQKNRAQNKKSSKRCQSKKNVDAIAEKLRKVEAPSKASVPVDLNMEAHTSASSTTAEFVASGSRSPVSEDLEDGEVSGANTGESFGCECGARFSKIIHLEMHKKIHTGELPYQCGHCGERFVSIETLNFHKELHVTTGNTYACDMCGKVFSCRRYLTKHRKRHEGKEVHKCDICFRGFVNWYELETHKKDHNEDETTYPIDIPVENFSEDLAPVEAKGKKRGKRAHHCDMCNAKFKNRRKLEEHQMSCALAQRDLVMDGVVGPASGEDGEDDLPVHFGGLSEEKNHRAKTSVGPEYGDFVPDIHIKTELPDEFSVLTGDTWDDQGNLLGVSVDDKKRRRRKAAKPKILSEEPIESDGAEPAPKPPPRRRGKGKKFAGGHRPHECECGARFVRKFHLLTHKKVHTGDMPYPCEICGEKYLRPEELKAHRMIHFTAIDPFTCDICDKVFTCSRYLKNHKRRHAEEKPYKCDACHKSYVNSTELNSHKKTHMREEETMYQWYVNPRKSVDKLNKSQSGMIVRESVYICKICRAEFENRDLVERHLETHHNAGEGGFQMHNFFGDEFRVDEFDDSKKMHSNDSLLRCDVCGEIYPSSHDLAHHRQTSDCRAVYTCGVCCAEFMQQDELEEHIVQHVG</sequence>
<dbReference type="Pfam" id="PF13912">
    <property type="entry name" value="zf-C2H2_6"/>
    <property type="match status" value="2"/>
</dbReference>
<evidence type="ECO:0000256" key="3">
    <source>
        <dbReference type="ARBA" id="ARBA00022737"/>
    </source>
</evidence>
<feature type="region of interest" description="Disordered" evidence="11">
    <location>
        <begin position="1"/>
        <end position="68"/>
    </location>
</feature>
<feature type="compositionally biased region" description="Polar residues" evidence="11">
    <location>
        <begin position="130"/>
        <end position="150"/>
    </location>
</feature>
<dbReference type="InterPro" id="IPR013087">
    <property type="entry name" value="Znf_C2H2_type"/>
</dbReference>
<keyword evidence="2" id="KW-0479">Metal-binding</keyword>
<feature type="domain" description="C2H2-type" evidence="12">
    <location>
        <begin position="1176"/>
        <end position="1203"/>
    </location>
</feature>
<keyword evidence="8" id="KW-0804">Transcription</keyword>
<name>A0ABM0JUJ7_APLCA</name>
<feature type="domain" description="C2H2-type" evidence="12">
    <location>
        <begin position="239"/>
        <end position="266"/>
    </location>
</feature>
<feature type="domain" description="C2H2-type" evidence="12">
    <location>
        <begin position="1092"/>
        <end position="1118"/>
    </location>
</feature>
<feature type="domain" description="C2H2-type" evidence="12">
    <location>
        <begin position="1319"/>
        <end position="1343"/>
    </location>
</feature>
<keyword evidence="3" id="KW-0677">Repeat</keyword>
<feature type="domain" description="C2H2-type" evidence="12">
    <location>
        <begin position="502"/>
        <end position="529"/>
    </location>
</feature>
<feature type="region of interest" description="Disordered" evidence="11">
    <location>
        <begin position="679"/>
        <end position="729"/>
    </location>
</feature>
<dbReference type="InterPro" id="IPR050752">
    <property type="entry name" value="C2H2-ZF_domain"/>
</dbReference>
<evidence type="ECO:0000256" key="6">
    <source>
        <dbReference type="ARBA" id="ARBA00023015"/>
    </source>
</evidence>
<feature type="domain" description="C2H2-type" evidence="12">
    <location>
        <begin position="851"/>
        <end position="878"/>
    </location>
</feature>
<dbReference type="PROSITE" id="PS50157">
    <property type="entry name" value="ZINC_FINGER_C2H2_2"/>
    <property type="match status" value="23"/>
</dbReference>
<organism evidence="13 14">
    <name type="scientific">Aplysia californica</name>
    <name type="common">California sea hare</name>
    <dbReference type="NCBI Taxonomy" id="6500"/>
    <lineage>
        <taxon>Eukaryota</taxon>
        <taxon>Metazoa</taxon>
        <taxon>Spiralia</taxon>
        <taxon>Lophotrochozoa</taxon>
        <taxon>Mollusca</taxon>
        <taxon>Gastropoda</taxon>
        <taxon>Heterobranchia</taxon>
        <taxon>Euthyneura</taxon>
        <taxon>Tectipleura</taxon>
        <taxon>Aplysiida</taxon>
        <taxon>Aplysioidea</taxon>
        <taxon>Aplysiidae</taxon>
        <taxon>Aplysia</taxon>
    </lineage>
</organism>
<accession>A0ABM0JUJ7</accession>
<comment type="subcellular location">
    <subcellularLocation>
        <location evidence="1">Nucleus</location>
    </subcellularLocation>
</comment>
<feature type="domain" description="C2H2-type" evidence="12">
    <location>
        <begin position="474"/>
        <end position="501"/>
    </location>
</feature>
<feature type="domain" description="C2H2-type" evidence="12">
    <location>
        <begin position="822"/>
        <end position="844"/>
    </location>
</feature>
<feature type="domain" description="C2H2-type" evidence="12">
    <location>
        <begin position="155"/>
        <end position="182"/>
    </location>
</feature>
<evidence type="ECO:0000256" key="5">
    <source>
        <dbReference type="ARBA" id="ARBA00022833"/>
    </source>
</evidence>
<feature type="domain" description="C2H2-type" evidence="12">
    <location>
        <begin position="445"/>
        <end position="472"/>
    </location>
</feature>
<feature type="region of interest" description="Disordered" evidence="11">
    <location>
        <begin position="972"/>
        <end position="1003"/>
    </location>
</feature>
<feature type="domain" description="C2H2-type" evidence="12">
    <location>
        <begin position="586"/>
        <end position="614"/>
    </location>
</feature>
<evidence type="ECO:0000313" key="14">
    <source>
        <dbReference type="RefSeq" id="XP_005101831.1"/>
    </source>
</evidence>
<keyword evidence="5" id="KW-0862">Zinc</keyword>
<feature type="domain" description="C2H2-type" evidence="12">
    <location>
        <begin position="653"/>
        <end position="679"/>
    </location>
</feature>
<dbReference type="PANTHER" id="PTHR24384:SF189">
    <property type="entry name" value="C2H2-TYPE DOMAIN-CONTAINING PROTEIN-RELATED"/>
    <property type="match status" value="1"/>
</dbReference>
<feature type="compositionally biased region" description="Polar residues" evidence="11">
    <location>
        <begin position="86"/>
        <end position="96"/>
    </location>
</feature>
<feature type="region of interest" description="Disordered" evidence="11">
    <location>
        <begin position="760"/>
        <end position="786"/>
    </location>
</feature>
<dbReference type="SUPFAM" id="SSF57667">
    <property type="entry name" value="beta-beta-alpha zinc fingers"/>
    <property type="match status" value="12"/>
</dbReference>
<feature type="region of interest" description="Disordered" evidence="11">
    <location>
        <begin position="80"/>
        <end position="102"/>
    </location>
</feature>
<evidence type="ECO:0000256" key="7">
    <source>
        <dbReference type="ARBA" id="ARBA00023125"/>
    </source>
</evidence>
<feature type="domain" description="C2H2-type" evidence="12">
    <location>
        <begin position="1148"/>
        <end position="1175"/>
    </location>
</feature>
<evidence type="ECO:0000256" key="8">
    <source>
        <dbReference type="ARBA" id="ARBA00023163"/>
    </source>
</evidence>
<feature type="domain" description="C2H2-type" evidence="12">
    <location>
        <begin position="879"/>
        <end position="906"/>
    </location>
</feature>
<protein>
    <submittedName>
        <fullName evidence="14">Zinc finger protein 62 homolog</fullName>
    </submittedName>
</protein>
<evidence type="ECO:0000256" key="2">
    <source>
        <dbReference type="ARBA" id="ARBA00022723"/>
    </source>
</evidence>
<feature type="compositionally biased region" description="Basic and acidic residues" evidence="11">
    <location>
        <begin position="1"/>
        <end position="16"/>
    </location>
</feature>
<feature type="domain" description="C2H2-type" evidence="12">
    <location>
        <begin position="211"/>
        <end position="238"/>
    </location>
</feature>
<evidence type="ECO:0000313" key="13">
    <source>
        <dbReference type="Proteomes" id="UP000694888"/>
    </source>
</evidence>
<feature type="domain" description="C2H2-type" evidence="12">
    <location>
        <begin position="183"/>
        <end position="210"/>
    </location>
</feature>
<dbReference type="Proteomes" id="UP000694888">
    <property type="component" value="Unplaced"/>
</dbReference>
<feature type="domain" description="C2H2-type" evidence="12">
    <location>
        <begin position="358"/>
        <end position="385"/>
    </location>
</feature>
<feature type="domain" description="C2H2-type" evidence="12">
    <location>
        <begin position="1119"/>
        <end position="1141"/>
    </location>
</feature>
<keyword evidence="13" id="KW-1185">Reference proteome</keyword>
<dbReference type="Pfam" id="PF00096">
    <property type="entry name" value="zf-C2H2"/>
    <property type="match status" value="6"/>
</dbReference>
<evidence type="ECO:0000256" key="11">
    <source>
        <dbReference type="SAM" id="MobiDB-lite"/>
    </source>
</evidence>
<proteinExistence type="predicted"/>
<evidence type="ECO:0000256" key="4">
    <source>
        <dbReference type="ARBA" id="ARBA00022771"/>
    </source>
</evidence>
<feature type="region of interest" description="Disordered" evidence="11">
    <location>
        <begin position="1045"/>
        <end position="1090"/>
    </location>
</feature>
<dbReference type="PROSITE" id="PS00028">
    <property type="entry name" value="ZINC_FINGER_C2H2_1"/>
    <property type="match status" value="21"/>
</dbReference>
<feature type="compositionally biased region" description="Polar residues" evidence="11">
    <location>
        <begin position="760"/>
        <end position="776"/>
    </location>
</feature>
<dbReference type="RefSeq" id="XP_005101831.1">
    <property type="nucleotide sequence ID" value="XM_005101774.3"/>
</dbReference>
<reference evidence="14" key="1">
    <citation type="submission" date="2025-08" db="UniProtKB">
        <authorList>
            <consortium name="RefSeq"/>
        </authorList>
    </citation>
    <scope>IDENTIFICATION</scope>
</reference>
<feature type="region of interest" description="Disordered" evidence="11">
    <location>
        <begin position="115"/>
        <end position="153"/>
    </location>
</feature>
<feature type="domain" description="C2H2-type" evidence="12">
    <location>
        <begin position="795"/>
        <end position="821"/>
    </location>
</feature>
<feature type="region of interest" description="Disordered" evidence="11">
    <location>
        <begin position="320"/>
        <end position="352"/>
    </location>
</feature>
<dbReference type="GeneID" id="101863198"/>
<feature type="domain" description="C2H2-type" evidence="12">
    <location>
        <begin position="1233"/>
        <end position="1260"/>
    </location>
</feature>